<name>A0ABQ5J3L4_9ASTR</name>
<gene>
    <name evidence="2" type="ORF">Tco_1122915</name>
</gene>
<feature type="region of interest" description="Disordered" evidence="1">
    <location>
        <begin position="97"/>
        <end position="138"/>
    </location>
</feature>
<evidence type="ECO:0000256" key="1">
    <source>
        <dbReference type="SAM" id="MobiDB-lite"/>
    </source>
</evidence>
<protein>
    <submittedName>
        <fullName evidence="2">Uncharacterized protein</fullName>
    </submittedName>
</protein>
<evidence type="ECO:0000313" key="2">
    <source>
        <dbReference type="EMBL" id="GJU06485.1"/>
    </source>
</evidence>
<evidence type="ECO:0000313" key="3">
    <source>
        <dbReference type="Proteomes" id="UP001151760"/>
    </source>
</evidence>
<reference evidence="2" key="1">
    <citation type="journal article" date="2022" name="Int. J. Mol. Sci.">
        <title>Draft Genome of Tanacetum Coccineum: Genomic Comparison of Closely Related Tanacetum-Family Plants.</title>
        <authorList>
            <person name="Yamashiro T."/>
            <person name="Shiraishi A."/>
            <person name="Nakayama K."/>
            <person name="Satake H."/>
        </authorList>
    </citation>
    <scope>NUCLEOTIDE SEQUENCE</scope>
</reference>
<accession>A0ABQ5J3L4</accession>
<dbReference type="Proteomes" id="UP001151760">
    <property type="component" value="Unassembled WGS sequence"/>
</dbReference>
<organism evidence="2 3">
    <name type="scientific">Tanacetum coccineum</name>
    <dbReference type="NCBI Taxonomy" id="301880"/>
    <lineage>
        <taxon>Eukaryota</taxon>
        <taxon>Viridiplantae</taxon>
        <taxon>Streptophyta</taxon>
        <taxon>Embryophyta</taxon>
        <taxon>Tracheophyta</taxon>
        <taxon>Spermatophyta</taxon>
        <taxon>Magnoliopsida</taxon>
        <taxon>eudicotyledons</taxon>
        <taxon>Gunneridae</taxon>
        <taxon>Pentapetalae</taxon>
        <taxon>asterids</taxon>
        <taxon>campanulids</taxon>
        <taxon>Asterales</taxon>
        <taxon>Asteraceae</taxon>
        <taxon>Asteroideae</taxon>
        <taxon>Anthemideae</taxon>
        <taxon>Anthemidinae</taxon>
        <taxon>Tanacetum</taxon>
    </lineage>
</organism>
<sequence length="148" mass="16933">MPRWQSVCSHFDPTDKKEYQMIARIEGQRFRDQGGACRLKECYPPQRCAYQGPTIPTTTSSPPKIVERETEVTKDTVLPTNNRSTEDVQPLIVQVQPQVPSSEPAVAPVSAPMPNSKPSIPYPSRRNDEKRREKSNDQIEKFYKIFQV</sequence>
<keyword evidence="3" id="KW-1185">Reference proteome</keyword>
<reference evidence="2" key="2">
    <citation type="submission" date="2022-01" db="EMBL/GenBank/DDBJ databases">
        <authorList>
            <person name="Yamashiro T."/>
            <person name="Shiraishi A."/>
            <person name="Satake H."/>
            <person name="Nakayama K."/>
        </authorList>
    </citation>
    <scope>NUCLEOTIDE SEQUENCE</scope>
</reference>
<feature type="compositionally biased region" description="Basic and acidic residues" evidence="1">
    <location>
        <begin position="125"/>
        <end position="138"/>
    </location>
</feature>
<proteinExistence type="predicted"/>
<dbReference type="EMBL" id="BQNB010021446">
    <property type="protein sequence ID" value="GJU06485.1"/>
    <property type="molecule type" value="Genomic_DNA"/>
</dbReference>
<comment type="caution">
    <text evidence="2">The sequence shown here is derived from an EMBL/GenBank/DDBJ whole genome shotgun (WGS) entry which is preliminary data.</text>
</comment>